<evidence type="ECO:0000259" key="1">
    <source>
        <dbReference type="Pfam" id="PF20411"/>
    </source>
</evidence>
<dbReference type="EMBL" id="KN825411">
    <property type="protein sequence ID" value="KIK91234.1"/>
    <property type="molecule type" value="Genomic_DNA"/>
</dbReference>
<keyword evidence="3" id="KW-1185">Reference proteome</keyword>
<dbReference type="InParanoid" id="A0A0D0DXQ9"/>
<dbReference type="OrthoDB" id="2686627at2759"/>
<reference evidence="3" key="2">
    <citation type="submission" date="2015-01" db="EMBL/GenBank/DDBJ databases">
        <title>Evolutionary Origins and Diversification of the Mycorrhizal Mutualists.</title>
        <authorList>
            <consortium name="DOE Joint Genome Institute"/>
            <consortium name="Mycorrhizal Genomics Consortium"/>
            <person name="Kohler A."/>
            <person name="Kuo A."/>
            <person name="Nagy L.G."/>
            <person name="Floudas D."/>
            <person name="Copeland A."/>
            <person name="Barry K.W."/>
            <person name="Cichocki N."/>
            <person name="Veneault-Fourrey C."/>
            <person name="LaButti K."/>
            <person name="Lindquist E.A."/>
            <person name="Lipzen A."/>
            <person name="Lundell T."/>
            <person name="Morin E."/>
            <person name="Murat C."/>
            <person name="Riley R."/>
            <person name="Ohm R."/>
            <person name="Sun H."/>
            <person name="Tunlid A."/>
            <person name="Henrissat B."/>
            <person name="Grigoriev I.V."/>
            <person name="Hibbett D.S."/>
            <person name="Martin F."/>
        </authorList>
    </citation>
    <scope>NUCLEOTIDE SEQUENCE [LARGE SCALE GENOMIC DNA]</scope>
    <source>
        <strain evidence="3">Ve08.2h10</strain>
    </source>
</reference>
<evidence type="ECO:0000313" key="2">
    <source>
        <dbReference type="EMBL" id="KIK91234.1"/>
    </source>
</evidence>
<dbReference type="HOGENOM" id="CLU_2306971_0_0_1"/>
<proteinExistence type="predicted"/>
<reference evidence="2 3" key="1">
    <citation type="submission" date="2014-04" db="EMBL/GenBank/DDBJ databases">
        <authorList>
            <consortium name="DOE Joint Genome Institute"/>
            <person name="Kuo A."/>
            <person name="Kohler A."/>
            <person name="Jargeat P."/>
            <person name="Nagy L.G."/>
            <person name="Floudas D."/>
            <person name="Copeland A."/>
            <person name="Barry K.W."/>
            <person name="Cichocki N."/>
            <person name="Veneault-Fourrey C."/>
            <person name="LaButti K."/>
            <person name="Lindquist E.A."/>
            <person name="Lipzen A."/>
            <person name="Lundell T."/>
            <person name="Morin E."/>
            <person name="Murat C."/>
            <person name="Sun H."/>
            <person name="Tunlid A."/>
            <person name="Henrissat B."/>
            <person name="Grigoriev I.V."/>
            <person name="Hibbett D.S."/>
            <person name="Martin F."/>
            <person name="Nordberg H.P."/>
            <person name="Cantor M.N."/>
            <person name="Hua S.X."/>
        </authorList>
    </citation>
    <scope>NUCLEOTIDE SEQUENCE [LARGE SCALE GENOMIC DNA]</scope>
    <source>
        <strain evidence="2 3">Ve08.2h10</strain>
    </source>
</reference>
<name>A0A0D0DXQ9_9AGAM</name>
<feature type="domain" description="DUF6697" evidence="1">
    <location>
        <begin position="1"/>
        <end position="90"/>
    </location>
</feature>
<protein>
    <recommendedName>
        <fullName evidence="1">DUF6697 domain-containing protein</fullName>
    </recommendedName>
</protein>
<sequence length="100" mass="11254">MYVGDYQLVHVGELSLEEYNLQSPGAQKRVARQGLVPSNKWKGYKSGSKVEQQAALQTMMDAFATGKEKIHIIAMEFVGYDLDFAEHVRAKYASWVPTNT</sequence>
<dbReference type="Pfam" id="PF20411">
    <property type="entry name" value="DUF6697"/>
    <property type="match status" value="1"/>
</dbReference>
<dbReference type="Proteomes" id="UP000054538">
    <property type="component" value="Unassembled WGS sequence"/>
</dbReference>
<evidence type="ECO:0000313" key="3">
    <source>
        <dbReference type="Proteomes" id="UP000054538"/>
    </source>
</evidence>
<gene>
    <name evidence="2" type="ORF">PAXRUDRAFT_831012</name>
</gene>
<organism evidence="2 3">
    <name type="scientific">Paxillus rubicundulus Ve08.2h10</name>
    <dbReference type="NCBI Taxonomy" id="930991"/>
    <lineage>
        <taxon>Eukaryota</taxon>
        <taxon>Fungi</taxon>
        <taxon>Dikarya</taxon>
        <taxon>Basidiomycota</taxon>
        <taxon>Agaricomycotina</taxon>
        <taxon>Agaricomycetes</taxon>
        <taxon>Agaricomycetidae</taxon>
        <taxon>Boletales</taxon>
        <taxon>Paxilineae</taxon>
        <taxon>Paxillaceae</taxon>
        <taxon>Paxillus</taxon>
    </lineage>
</organism>
<accession>A0A0D0DXQ9</accession>
<dbReference type="InterPro" id="IPR046520">
    <property type="entry name" value="DUF6697"/>
</dbReference>
<dbReference type="AlphaFoldDB" id="A0A0D0DXQ9"/>